<dbReference type="InterPro" id="IPR038762">
    <property type="entry name" value="ABM_predict"/>
</dbReference>
<dbReference type="Gene3D" id="3.30.70.100">
    <property type="match status" value="1"/>
</dbReference>
<reference evidence="3 4" key="1">
    <citation type="submission" date="2019-07" db="EMBL/GenBank/DDBJ databases">
        <title>Tepidimonas thermarum AA-1 draft genome.</title>
        <authorList>
            <person name="Da Costa M.S."/>
            <person name="Froufe H.J.C."/>
            <person name="Egas C."/>
            <person name="Albuquerque L."/>
        </authorList>
    </citation>
    <scope>NUCLEOTIDE SEQUENCE [LARGE SCALE GENOMIC DNA]</scope>
    <source>
        <strain evidence="3 4">AA-1</strain>
    </source>
</reference>
<keyword evidence="3" id="KW-0560">Oxidoreductase</keyword>
<evidence type="ECO:0000313" key="3">
    <source>
        <dbReference type="EMBL" id="TSE28819.1"/>
    </source>
</evidence>
<name>A0A554WZ14_9BURK</name>
<feature type="domain" description="ABM" evidence="2">
    <location>
        <begin position="10"/>
        <end position="83"/>
    </location>
</feature>
<proteinExistence type="predicted"/>
<keyword evidence="3" id="KW-0503">Monooxygenase</keyword>
<comment type="caution">
    <text evidence="3">The sequence shown here is derived from an EMBL/GenBank/DDBJ whole genome shotgun (WGS) entry which is preliminary data.</text>
</comment>
<dbReference type="Pfam" id="PF03992">
    <property type="entry name" value="ABM"/>
    <property type="match status" value="1"/>
</dbReference>
<gene>
    <name evidence="3" type="ORF">Tther_01831</name>
</gene>
<sequence>MTTTRPAHAVMVLVSRRARPGHEAALEATWARLSEVAATFPGYVGGQLIRPGDSGADGDERLFHMLFAFDNPAHLRAWQASPARLLGLQALEPHVEGHAVVRELSGLDHWFTPSATTPATPPPRWKVAVVTWLGIYPTVLFLFLAVAPWLDAWPLPLRTAVITCLVVVLMTWLVAPTLTRWLRPWLHARPTAT</sequence>
<keyword evidence="4" id="KW-1185">Reference proteome</keyword>
<keyword evidence="1" id="KW-0812">Transmembrane</keyword>
<evidence type="ECO:0000313" key="4">
    <source>
        <dbReference type="Proteomes" id="UP000318542"/>
    </source>
</evidence>
<dbReference type="AlphaFoldDB" id="A0A554WZ14"/>
<dbReference type="InterPro" id="IPR007138">
    <property type="entry name" value="ABM_dom"/>
</dbReference>
<organism evidence="3 4">
    <name type="scientific">Tepidimonas thermarum</name>
    <dbReference type="NCBI Taxonomy" id="335431"/>
    <lineage>
        <taxon>Bacteria</taxon>
        <taxon>Pseudomonadati</taxon>
        <taxon>Pseudomonadota</taxon>
        <taxon>Betaproteobacteria</taxon>
        <taxon>Burkholderiales</taxon>
        <taxon>Tepidimonas</taxon>
    </lineage>
</organism>
<dbReference type="GO" id="GO:0004497">
    <property type="term" value="F:monooxygenase activity"/>
    <property type="evidence" value="ECO:0007669"/>
    <property type="project" value="UniProtKB-KW"/>
</dbReference>
<feature type="transmembrane region" description="Helical" evidence="1">
    <location>
        <begin position="155"/>
        <end position="175"/>
    </location>
</feature>
<dbReference type="PANTHER" id="PTHR40057:SF1">
    <property type="entry name" value="SLR1162 PROTEIN"/>
    <property type="match status" value="1"/>
</dbReference>
<dbReference type="EMBL" id="VJOL01000036">
    <property type="protein sequence ID" value="TSE28819.1"/>
    <property type="molecule type" value="Genomic_DNA"/>
</dbReference>
<dbReference type="PANTHER" id="PTHR40057">
    <property type="entry name" value="SLR1162 PROTEIN"/>
    <property type="match status" value="1"/>
</dbReference>
<evidence type="ECO:0000256" key="1">
    <source>
        <dbReference type="SAM" id="Phobius"/>
    </source>
</evidence>
<accession>A0A554WZ14</accession>
<dbReference type="SUPFAM" id="SSF54909">
    <property type="entry name" value="Dimeric alpha+beta barrel"/>
    <property type="match status" value="1"/>
</dbReference>
<keyword evidence="1" id="KW-1133">Transmembrane helix</keyword>
<protein>
    <submittedName>
        <fullName evidence="3">Antibiotic biosynthesis monooxygenase</fullName>
    </submittedName>
</protein>
<feature type="transmembrane region" description="Helical" evidence="1">
    <location>
        <begin position="127"/>
        <end position="149"/>
    </location>
</feature>
<dbReference type="RefSeq" id="WP_143903146.1">
    <property type="nucleotide sequence ID" value="NZ_VJOL01000036.1"/>
</dbReference>
<dbReference type="InterPro" id="IPR011008">
    <property type="entry name" value="Dimeric_a/b-barrel"/>
</dbReference>
<dbReference type="Proteomes" id="UP000318542">
    <property type="component" value="Unassembled WGS sequence"/>
</dbReference>
<evidence type="ECO:0000259" key="2">
    <source>
        <dbReference type="Pfam" id="PF03992"/>
    </source>
</evidence>
<keyword evidence="1" id="KW-0472">Membrane</keyword>
<dbReference type="OrthoDB" id="1494254at2"/>